<name>A0A7J6X474_THATH</name>
<organism evidence="1 2">
    <name type="scientific">Thalictrum thalictroides</name>
    <name type="common">Rue-anemone</name>
    <name type="synonym">Anemone thalictroides</name>
    <dbReference type="NCBI Taxonomy" id="46969"/>
    <lineage>
        <taxon>Eukaryota</taxon>
        <taxon>Viridiplantae</taxon>
        <taxon>Streptophyta</taxon>
        <taxon>Embryophyta</taxon>
        <taxon>Tracheophyta</taxon>
        <taxon>Spermatophyta</taxon>
        <taxon>Magnoliopsida</taxon>
        <taxon>Ranunculales</taxon>
        <taxon>Ranunculaceae</taxon>
        <taxon>Thalictroideae</taxon>
        <taxon>Thalictrum</taxon>
    </lineage>
</organism>
<gene>
    <name evidence="1" type="ORF">FRX31_005942</name>
</gene>
<evidence type="ECO:0000313" key="1">
    <source>
        <dbReference type="EMBL" id="KAF5204464.1"/>
    </source>
</evidence>
<dbReference type="EMBL" id="JABWDY010005366">
    <property type="protein sequence ID" value="KAF5204464.1"/>
    <property type="molecule type" value="Genomic_DNA"/>
</dbReference>
<accession>A0A7J6X474</accession>
<sequence>MKISGNVMNAHGMVIEDYVHRIRTGWAGVTGIRTGWAGVTGVAYTFSDQDRKHAADLVKVLDSATRIALYGREWKTEFC</sequence>
<dbReference type="Proteomes" id="UP000554482">
    <property type="component" value="Unassembled WGS sequence"/>
</dbReference>
<dbReference type="OrthoDB" id="1740368at2759"/>
<dbReference type="AlphaFoldDB" id="A0A7J6X474"/>
<reference evidence="1 2" key="1">
    <citation type="submission" date="2020-06" db="EMBL/GenBank/DDBJ databases">
        <title>Transcriptomic and genomic resources for Thalictrum thalictroides and T. hernandezii: Facilitating candidate gene discovery in an emerging model plant lineage.</title>
        <authorList>
            <person name="Arias T."/>
            <person name="Riano-Pachon D.M."/>
            <person name="Di Stilio V.S."/>
        </authorList>
    </citation>
    <scope>NUCLEOTIDE SEQUENCE [LARGE SCALE GENOMIC DNA]</scope>
    <source>
        <strain evidence="2">cv. WT478/WT964</strain>
        <tissue evidence="1">Leaves</tissue>
    </source>
</reference>
<keyword evidence="2" id="KW-1185">Reference proteome</keyword>
<protein>
    <submittedName>
        <fullName evidence="1">Uncharacterized protein</fullName>
    </submittedName>
</protein>
<comment type="caution">
    <text evidence="1">The sequence shown here is derived from an EMBL/GenBank/DDBJ whole genome shotgun (WGS) entry which is preliminary data.</text>
</comment>
<proteinExistence type="predicted"/>
<evidence type="ECO:0000313" key="2">
    <source>
        <dbReference type="Proteomes" id="UP000554482"/>
    </source>
</evidence>